<dbReference type="InterPro" id="IPR051010">
    <property type="entry name" value="BCAA_transport"/>
</dbReference>
<dbReference type="PROSITE" id="PS51257">
    <property type="entry name" value="PROKAR_LIPOPROTEIN"/>
    <property type="match status" value="1"/>
</dbReference>
<dbReference type="GO" id="GO:0006865">
    <property type="term" value="P:amino acid transport"/>
    <property type="evidence" value="ECO:0007669"/>
    <property type="project" value="UniProtKB-KW"/>
</dbReference>
<evidence type="ECO:0000313" key="10">
    <source>
        <dbReference type="Proteomes" id="UP000292665"/>
    </source>
</evidence>
<feature type="signal peptide" evidence="5">
    <location>
        <begin position="1"/>
        <end position="21"/>
    </location>
</feature>
<evidence type="ECO:0000256" key="3">
    <source>
        <dbReference type="ARBA" id="ARBA00022729"/>
    </source>
</evidence>
<dbReference type="AlphaFoldDB" id="A0A174DZ29"/>
<dbReference type="PANTHER" id="PTHR30483:SF6">
    <property type="entry name" value="PERIPLASMIC BINDING PROTEIN OF ABC TRANSPORTER FOR NATURAL AMINO ACIDS"/>
    <property type="match status" value="1"/>
</dbReference>
<dbReference type="PRINTS" id="PR00337">
    <property type="entry name" value="LEUILEVALBP"/>
</dbReference>
<proteinExistence type="inferred from homology"/>
<dbReference type="SUPFAM" id="SSF53822">
    <property type="entry name" value="Periplasmic binding protein-like I"/>
    <property type="match status" value="1"/>
</dbReference>
<gene>
    <name evidence="7" type="primary">braC</name>
    <name evidence="8" type="ORF">EAI93_11235</name>
    <name evidence="7" type="ORF">ERS852456_02189</name>
</gene>
<feature type="domain" description="Leucine-binding protein" evidence="6">
    <location>
        <begin position="39"/>
        <end position="382"/>
    </location>
</feature>
<dbReference type="InterPro" id="IPR028082">
    <property type="entry name" value="Peripla_BP_I"/>
</dbReference>
<keyword evidence="2" id="KW-0813">Transport</keyword>
<dbReference type="GeneID" id="97329906"/>
<evidence type="ECO:0000313" key="7">
    <source>
        <dbReference type="EMBL" id="CUO30862.1"/>
    </source>
</evidence>
<evidence type="ECO:0000313" key="8">
    <source>
        <dbReference type="EMBL" id="RYS78317.1"/>
    </source>
</evidence>
<name>A0A174DZ29_9FIRM</name>
<dbReference type="Proteomes" id="UP000292665">
    <property type="component" value="Unassembled WGS sequence"/>
</dbReference>
<dbReference type="EMBL" id="RCYR01000025">
    <property type="protein sequence ID" value="RYS78317.1"/>
    <property type="molecule type" value="Genomic_DNA"/>
</dbReference>
<comment type="similarity">
    <text evidence="1">Belongs to the leucine-binding protein family.</text>
</comment>
<dbReference type="PANTHER" id="PTHR30483">
    <property type="entry name" value="LEUCINE-SPECIFIC-BINDING PROTEIN"/>
    <property type="match status" value="1"/>
</dbReference>
<dbReference type="RefSeq" id="WP_009243463.1">
    <property type="nucleotide sequence ID" value="NZ_AP028249.1"/>
</dbReference>
<feature type="chain" id="PRO_5044549843" evidence="5">
    <location>
        <begin position="22"/>
        <end position="392"/>
    </location>
</feature>
<dbReference type="InterPro" id="IPR028081">
    <property type="entry name" value="Leu-bd"/>
</dbReference>
<evidence type="ECO:0000256" key="5">
    <source>
        <dbReference type="SAM" id="SignalP"/>
    </source>
</evidence>
<accession>A0A174DZ29</accession>
<evidence type="ECO:0000256" key="1">
    <source>
        <dbReference type="ARBA" id="ARBA00010062"/>
    </source>
</evidence>
<evidence type="ECO:0000259" key="6">
    <source>
        <dbReference type="Pfam" id="PF13458"/>
    </source>
</evidence>
<evidence type="ECO:0000256" key="2">
    <source>
        <dbReference type="ARBA" id="ARBA00022448"/>
    </source>
</evidence>
<dbReference type="CDD" id="cd06347">
    <property type="entry name" value="PBP1_ABC_LivK_ligand_binding-like"/>
    <property type="match status" value="1"/>
</dbReference>
<keyword evidence="3 5" id="KW-0732">Signal</keyword>
<organism evidence="7 9">
    <name type="scientific">[Ruminococcus] torques</name>
    <dbReference type="NCBI Taxonomy" id="33039"/>
    <lineage>
        <taxon>Bacteria</taxon>
        <taxon>Bacillati</taxon>
        <taxon>Bacillota</taxon>
        <taxon>Clostridia</taxon>
        <taxon>Lachnospirales</taxon>
        <taxon>Lachnospiraceae</taxon>
        <taxon>Mediterraneibacter</taxon>
    </lineage>
</organism>
<dbReference type="Pfam" id="PF13458">
    <property type="entry name" value="Peripla_BP_6"/>
    <property type="match status" value="1"/>
</dbReference>
<sequence>MKMWKKAASIALVSALTVSMAACGNGGGSDKGSADADTFKIGGIGPTTGDAAIYGTAVQNGIQLAIDEINEAGGINGYQIEFKFEDDQSDSEKSVNAYNTLKDWGMQMLVGTTTSTPCTAVVEETHADNMFQLTPSATAVESIQYDNAFRMCFSDPDQGKASADYISENNLAKKIAVIYNSSDTYSSGVYQKFAEQAKTLGLDIVAAEAFTADSKTDFSVQLQKAKDAGAELVFLPIYYQEASLILAQANKMGFAPKWFGCDGMDGLLALDGFDAALAENLMFLTPFTADAEDEATQKFVSDFEAAFKGTPNQFAADAYDCVYVIKEAAEKAELTPDMSVSDMSDALKKAMTEIKVDRMTGKSITWSEDGEPTKDPTVVIVQGGVYKILHAE</sequence>
<dbReference type="EMBL" id="CYZO01000031">
    <property type="protein sequence ID" value="CUO30862.1"/>
    <property type="molecule type" value="Genomic_DNA"/>
</dbReference>
<protein>
    <submittedName>
        <fullName evidence="8">Amino acid ABC transporter substrate-binding protein</fullName>
    </submittedName>
    <submittedName>
        <fullName evidence="7">Leucine-, isoleucine-, valine-, threonine-, and alanine-binding protein</fullName>
    </submittedName>
</protein>
<evidence type="ECO:0000313" key="9">
    <source>
        <dbReference type="Proteomes" id="UP000095787"/>
    </source>
</evidence>
<dbReference type="Proteomes" id="UP000095787">
    <property type="component" value="Unassembled WGS sequence"/>
</dbReference>
<dbReference type="Gene3D" id="3.40.50.2300">
    <property type="match status" value="2"/>
</dbReference>
<reference evidence="7 9" key="1">
    <citation type="submission" date="2015-09" db="EMBL/GenBank/DDBJ databases">
        <authorList>
            <consortium name="Pathogen Informatics"/>
        </authorList>
    </citation>
    <scope>NUCLEOTIDE SEQUENCE [LARGE SCALE GENOMIC DNA]</scope>
    <source>
        <strain evidence="7 9">2789STDY5834841</strain>
    </source>
</reference>
<evidence type="ECO:0000256" key="4">
    <source>
        <dbReference type="ARBA" id="ARBA00022970"/>
    </source>
</evidence>
<dbReference type="InterPro" id="IPR000709">
    <property type="entry name" value="Leu_Ile_Val-bd"/>
</dbReference>
<reference evidence="8 10" key="2">
    <citation type="journal article" date="2019" name="Science, e1252229">
        <title>Invertible promoters mediate bacterial phase variation, antibiotic resistance, and host adaptation in the gut.</title>
        <authorList>
            <person name="Jiang X."/>
            <person name="Hall A.B."/>
            <person name="Arthur T.D."/>
            <person name="Plichta D.R."/>
            <person name="Covington C.T."/>
            <person name="Poyet M."/>
            <person name="Crothers J."/>
            <person name="Moses P.L."/>
            <person name="Tolonen A.C."/>
            <person name="Vlamakis H."/>
            <person name="Alm E.J."/>
            <person name="Xavier R.J."/>
        </authorList>
    </citation>
    <scope>NUCLEOTIDE SEQUENCE [LARGE SCALE GENOMIC DNA]</scope>
    <source>
        <strain evidence="8">Aa_0143</strain>
        <strain evidence="10">aa_0143</strain>
    </source>
</reference>
<keyword evidence="4" id="KW-0029">Amino-acid transport</keyword>